<keyword evidence="2" id="KW-1185">Reference proteome</keyword>
<dbReference type="EMBL" id="CP003010">
    <property type="protein sequence ID" value="AEO65425.1"/>
    <property type="molecule type" value="Genomic_DNA"/>
</dbReference>
<gene>
    <name evidence="1" type="ORF">THITE_111519</name>
</gene>
<reference evidence="1 2" key="1">
    <citation type="journal article" date="2011" name="Nat. Biotechnol.">
        <title>Comparative genomic analysis of the thermophilic biomass-degrading fungi Myceliophthora thermophila and Thielavia terrestris.</title>
        <authorList>
            <person name="Berka R.M."/>
            <person name="Grigoriev I.V."/>
            <person name="Otillar R."/>
            <person name="Salamov A."/>
            <person name="Grimwood J."/>
            <person name="Reid I."/>
            <person name="Ishmael N."/>
            <person name="John T."/>
            <person name="Darmond C."/>
            <person name="Moisan M.-C."/>
            <person name="Henrissat B."/>
            <person name="Coutinho P.M."/>
            <person name="Lombard V."/>
            <person name="Natvig D.O."/>
            <person name="Lindquist E."/>
            <person name="Schmutz J."/>
            <person name="Lucas S."/>
            <person name="Harris P."/>
            <person name="Powlowski J."/>
            <person name="Bellemare A."/>
            <person name="Taylor D."/>
            <person name="Butler G."/>
            <person name="de Vries R.P."/>
            <person name="Allijn I.E."/>
            <person name="van den Brink J."/>
            <person name="Ushinsky S."/>
            <person name="Storms R."/>
            <person name="Powell A.J."/>
            <person name="Paulsen I.T."/>
            <person name="Elbourne L.D.H."/>
            <person name="Baker S.E."/>
            <person name="Magnuson J."/>
            <person name="LaBoissiere S."/>
            <person name="Clutterbuck A.J."/>
            <person name="Martinez D."/>
            <person name="Wogulis M."/>
            <person name="de Leon A.L."/>
            <person name="Rey M.W."/>
            <person name="Tsang A."/>
        </authorList>
    </citation>
    <scope>NUCLEOTIDE SEQUENCE [LARGE SCALE GENOMIC DNA]</scope>
    <source>
        <strain evidence="2">ATCC 38088 / NRRL 8126</strain>
    </source>
</reference>
<accession>G2QYN7</accession>
<dbReference type="GeneID" id="11520561"/>
<dbReference type="KEGG" id="ttt:THITE_111519"/>
<evidence type="ECO:0000313" key="2">
    <source>
        <dbReference type="Proteomes" id="UP000008181"/>
    </source>
</evidence>
<dbReference type="HOGENOM" id="CLU_1644888_0_0_1"/>
<dbReference type="Proteomes" id="UP000008181">
    <property type="component" value="Chromosome 2"/>
</dbReference>
<protein>
    <submittedName>
        <fullName evidence="1">Uncharacterized protein</fullName>
    </submittedName>
</protein>
<dbReference type="RefSeq" id="XP_003651761.1">
    <property type="nucleotide sequence ID" value="XM_003651713.1"/>
</dbReference>
<organism evidence="1 2">
    <name type="scientific">Thermothielavioides terrestris (strain ATCC 38088 / NRRL 8126)</name>
    <name type="common">Thielavia terrestris</name>
    <dbReference type="NCBI Taxonomy" id="578455"/>
    <lineage>
        <taxon>Eukaryota</taxon>
        <taxon>Fungi</taxon>
        <taxon>Dikarya</taxon>
        <taxon>Ascomycota</taxon>
        <taxon>Pezizomycotina</taxon>
        <taxon>Sordariomycetes</taxon>
        <taxon>Sordariomycetidae</taxon>
        <taxon>Sordariales</taxon>
        <taxon>Chaetomiaceae</taxon>
        <taxon>Thermothielavioides</taxon>
        <taxon>Thermothielavioides terrestris</taxon>
    </lineage>
</organism>
<dbReference type="AlphaFoldDB" id="G2QYN7"/>
<sequence length="161" mass="18270">MGPASPFQVAGLFARVLGLAHPVFDAGTRAVQASNRGQEASVVSVNNPCLDRVRAKRRGRKVLGLESIVIQYRKSLRILPRAYKTTMPLYFDIFLDELPIPLPTPLKEGNSAKELRYSPLVNYTLQMTIERSYDRIYYNYNGYSKAIKKIRPTLRILLNDP</sequence>
<name>G2QYN7_THETT</name>
<proteinExistence type="predicted"/>
<evidence type="ECO:0000313" key="1">
    <source>
        <dbReference type="EMBL" id="AEO65425.1"/>
    </source>
</evidence>